<dbReference type="RefSeq" id="WP_244731266.1">
    <property type="nucleotide sequence ID" value="NZ_JALIRP010000025.1"/>
</dbReference>
<evidence type="ECO:0000256" key="7">
    <source>
        <dbReference type="PROSITE-ProRule" id="PRU01091"/>
    </source>
</evidence>
<dbReference type="GO" id="GO:0000976">
    <property type="term" value="F:transcription cis-regulatory region binding"/>
    <property type="evidence" value="ECO:0007669"/>
    <property type="project" value="TreeGrafter"/>
</dbReference>
<feature type="domain" description="OmpR/PhoB-type" evidence="9">
    <location>
        <begin position="125"/>
        <end position="223"/>
    </location>
</feature>
<gene>
    <name evidence="10" type="ORF">MUG84_26985</name>
</gene>
<dbReference type="InterPro" id="IPR001789">
    <property type="entry name" value="Sig_transdc_resp-reg_receiver"/>
</dbReference>
<dbReference type="SUPFAM" id="SSF46894">
    <property type="entry name" value="C-terminal effector domain of the bipartite response regulators"/>
    <property type="match status" value="1"/>
</dbReference>
<dbReference type="Gene3D" id="3.40.50.2300">
    <property type="match status" value="1"/>
</dbReference>
<dbReference type="CDD" id="cd17625">
    <property type="entry name" value="REC_OmpR_DrrD-like"/>
    <property type="match status" value="1"/>
</dbReference>
<evidence type="ECO:0000259" key="9">
    <source>
        <dbReference type="PROSITE" id="PS51755"/>
    </source>
</evidence>
<evidence type="ECO:0000259" key="8">
    <source>
        <dbReference type="PROSITE" id="PS50110"/>
    </source>
</evidence>
<reference evidence="10" key="1">
    <citation type="submission" date="2022-04" db="EMBL/GenBank/DDBJ databases">
        <title>Paenibacillus mangrovi sp. nov., a novel endophytic bacterium isolated from bark of Kandelia candel.</title>
        <authorList>
            <person name="Tuo L."/>
        </authorList>
    </citation>
    <scope>NUCLEOTIDE SEQUENCE</scope>
    <source>
        <strain evidence="10">KQZ6P-2</strain>
    </source>
</reference>
<dbReference type="GO" id="GO:0005829">
    <property type="term" value="C:cytosol"/>
    <property type="evidence" value="ECO:0007669"/>
    <property type="project" value="TreeGrafter"/>
</dbReference>
<keyword evidence="3" id="KW-0805">Transcription regulation</keyword>
<keyword evidence="11" id="KW-1185">Reference proteome</keyword>
<keyword evidence="1 6" id="KW-0597">Phosphoprotein</keyword>
<dbReference type="Proteomes" id="UP001139347">
    <property type="component" value="Unassembled WGS sequence"/>
</dbReference>
<dbReference type="GO" id="GO:0006355">
    <property type="term" value="P:regulation of DNA-templated transcription"/>
    <property type="evidence" value="ECO:0007669"/>
    <property type="project" value="InterPro"/>
</dbReference>
<evidence type="ECO:0000256" key="2">
    <source>
        <dbReference type="ARBA" id="ARBA00023012"/>
    </source>
</evidence>
<dbReference type="Gene3D" id="1.10.10.10">
    <property type="entry name" value="Winged helix-like DNA-binding domain superfamily/Winged helix DNA-binding domain"/>
    <property type="match status" value="1"/>
</dbReference>
<protein>
    <submittedName>
        <fullName evidence="10">Response regulator transcription factor</fullName>
    </submittedName>
</protein>
<sequence length="229" mass="25645">MRLLYVEDEQHMAEAVAHILKQNNYSVDLAHNGVEGLDCALTGIYDVIILDIMLPEMDGITILKKLRKKNIVTPVILLTAKGETNEKVAGLDSGADDYLSKPFEADELLARLRALVRRQGELISDGVFRIGDIELNPQSLTLSSRHQSVDLTLKESQLLEFLIIRKGIICSKDVIAEKIWGYDADAEYNQAEVYISFLRKKLSQIKSVVTIQTIRGAGYTLKDEGYVHV</sequence>
<evidence type="ECO:0000313" key="11">
    <source>
        <dbReference type="Proteomes" id="UP001139347"/>
    </source>
</evidence>
<organism evidence="10 11">
    <name type="scientific">Paenibacillus mangrovi</name>
    <dbReference type="NCBI Taxonomy" id="2931978"/>
    <lineage>
        <taxon>Bacteria</taxon>
        <taxon>Bacillati</taxon>
        <taxon>Bacillota</taxon>
        <taxon>Bacilli</taxon>
        <taxon>Bacillales</taxon>
        <taxon>Paenibacillaceae</taxon>
        <taxon>Paenibacillus</taxon>
    </lineage>
</organism>
<dbReference type="InterPro" id="IPR001867">
    <property type="entry name" value="OmpR/PhoB-type_DNA-bd"/>
</dbReference>
<dbReference type="PROSITE" id="PS51755">
    <property type="entry name" value="OMPR_PHOB"/>
    <property type="match status" value="1"/>
</dbReference>
<dbReference type="GO" id="GO:0000156">
    <property type="term" value="F:phosphorelay response regulator activity"/>
    <property type="evidence" value="ECO:0007669"/>
    <property type="project" value="TreeGrafter"/>
</dbReference>
<accession>A0A9X2B588</accession>
<dbReference type="Pfam" id="PF00486">
    <property type="entry name" value="Trans_reg_C"/>
    <property type="match status" value="1"/>
</dbReference>
<evidence type="ECO:0000256" key="1">
    <source>
        <dbReference type="ARBA" id="ARBA00022553"/>
    </source>
</evidence>
<dbReference type="Pfam" id="PF00072">
    <property type="entry name" value="Response_reg"/>
    <property type="match status" value="1"/>
</dbReference>
<dbReference type="InterPro" id="IPR016032">
    <property type="entry name" value="Sig_transdc_resp-reg_C-effctor"/>
</dbReference>
<name>A0A9X2B588_9BACL</name>
<feature type="modified residue" description="4-aspartylphosphate" evidence="6">
    <location>
        <position position="51"/>
    </location>
</feature>
<dbReference type="SMART" id="SM00448">
    <property type="entry name" value="REC"/>
    <property type="match status" value="1"/>
</dbReference>
<comment type="caution">
    <text evidence="10">The sequence shown here is derived from an EMBL/GenBank/DDBJ whole genome shotgun (WGS) entry which is preliminary data.</text>
</comment>
<proteinExistence type="predicted"/>
<evidence type="ECO:0000256" key="5">
    <source>
        <dbReference type="ARBA" id="ARBA00023163"/>
    </source>
</evidence>
<dbReference type="GO" id="GO:0032993">
    <property type="term" value="C:protein-DNA complex"/>
    <property type="evidence" value="ECO:0007669"/>
    <property type="project" value="TreeGrafter"/>
</dbReference>
<keyword evidence="4 7" id="KW-0238">DNA-binding</keyword>
<dbReference type="AlphaFoldDB" id="A0A9X2B588"/>
<evidence type="ECO:0000256" key="3">
    <source>
        <dbReference type="ARBA" id="ARBA00023015"/>
    </source>
</evidence>
<dbReference type="InterPro" id="IPR036388">
    <property type="entry name" value="WH-like_DNA-bd_sf"/>
</dbReference>
<dbReference type="FunFam" id="3.40.50.2300:FF:000001">
    <property type="entry name" value="DNA-binding response regulator PhoB"/>
    <property type="match status" value="1"/>
</dbReference>
<keyword evidence="2" id="KW-0902">Two-component regulatory system</keyword>
<keyword evidence="5" id="KW-0804">Transcription</keyword>
<evidence type="ECO:0000256" key="6">
    <source>
        <dbReference type="PROSITE-ProRule" id="PRU00169"/>
    </source>
</evidence>
<dbReference type="PANTHER" id="PTHR48111:SF22">
    <property type="entry name" value="REGULATOR OF RPOS"/>
    <property type="match status" value="1"/>
</dbReference>
<dbReference type="PROSITE" id="PS50110">
    <property type="entry name" value="RESPONSE_REGULATORY"/>
    <property type="match status" value="1"/>
</dbReference>
<feature type="domain" description="Response regulatory" evidence="8">
    <location>
        <begin position="2"/>
        <end position="116"/>
    </location>
</feature>
<dbReference type="PANTHER" id="PTHR48111">
    <property type="entry name" value="REGULATOR OF RPOS"/>
    <property type="match status" value="1"/>
</dbReference>
<evidence type="ECO:0000313" key="10">
    <source>
        <dbReference type="EMBL" id="MCJ8015316.1"/>
    </source>
</evidence>
<dbReference type="Gene3D" id="6.10.250.690">
    <property type="match status" value="1"/>
</dbReference>
<dbReference type="InterPro" id="IPR039420">
    <property type="entry name" value="WalR-like"/>
</dbReference>
<feature type="DNA-binding region" description="OmpR/PhoB-type" evidence="7">
    <location>
        <begin position="125"/>
        <end position="223"/>
    </location>
</feature>
<dbReference type="CDD" id="cd00383">
    <property type="entry name" value="trans_reg_C"/>
    <property type="match status" value="1"/>
</dbReference>
<dbReference type="SMART" id="SM00862">
    <property type="entry name" value="Trans_reg_C"/>
    <property type="match status" value="1"/>
</dbReference>
<dbReference type="InterPro" id="IPR011006">
    <property type="entry name" value="CheY-like_superfamily"/>
</dbReference>
<dbReference type="EMBL" id="JALIRP010000025">
    <property type="protein sequence ID" value="MCJ8015316.1"/>
    <property type="molecule type" value="Genomic_DNA"/>
</dbReference>
<evidence type="ECO:0000256" key="4">
    <source>
        <dbReference type="ARBA" id="ARBA00023125"/>
    </source>
</evidence>
<dbReference type="SUPFAM" id="SSF52172">
    <property type="entry name" value="CheY-like"/>
    <property type="match status" value="1"/>
</dbReference>